<dbReference type="Pfam" id="PF00563">
    <property type="entry name" value="EAL"/>
    <property type="match status" value="1"/>
</dbReference>
<dbReference type="InterPro" id="IPR050706">
    <property type="entry name" value="Cyclic-di-GMP_PDE-like"/>
</dbReference>
<dbReference type="InterPro" id="IPR001633">
    <property type="entry name" value="EAL_dom"/>
</dbReference>
<reference evidence="5 6" key="1">
    <citation type="journal article" date="2015" name="Proc. Natl. Acad. Sci. U.S.A.">
        <title>Expanded metabolic versatility of ubiquitous nitrite-oxidizing bacteria from the genus Nitrospira.</title>
        <authorList>
            <person name="Koch H."/>
            <person name="Lucker S."/>
            <person name="Albertsen M."/>
            <person name="Kitzinger K."/>
            <person name="Herbold C."/>
            <person name="Spieck E."/>
            <person name="Nielsen P.H."/>
            <person name="Wagner M."/>
            <person name="Daims H."/>
        </authorList>
    </citation>
    <scope>NUCLEOTIDE SEQUENCE [LARGE SCALE GENOMIC DNA]</scope>
    <source>
        <strain evidence="5 6">NSP M-1</strain>
    </source>
</reference>
<dbReference type="KEGG" id="nmv:NITMOv2_3720"/>
<feature type="domain" description="GGDEF" evidence="4">
    <location>
        <begin position="171"/>
        <end position="304"/>
    </location>
</feature>
<dbReference type="PROSITE" id="PS50887">
    <property type="entry name" value="GGDEF"/>
    <property type="match status" value="1"/>
</dbReference>
<dbReference type="CDD" id="cd01948">
    <property type="entry name" value="EAL"/>
    <property type="match status" value="1"/>
</dbReference>
<dbReference type="Gene3D" id="3.30.70.270">
    <property type="match status" value="1"/>
</dbReference>
<dbReference type="PROSITE" id="PS50110">
    <property type="entry name" value="RESPONSE_REGULATORY"/>
    <property type="match status" value="1"/>
</dbReference>
<evidence type="ECO:0000313" key="5">
    <source>
        <dbReference type="EMBL" id="ALA60112.1"/>
    </source>
</evidence>
<evidence type="ECO:0000256" key="1">
    <source>
        <dbReference type="PROSITE-ProRule" id="PRU00169"/>
    </source>
</evidence>
<organism evidence="5 6">
    <name type="scientific">Nitrospira moscoviensis</name>
    <dbReference type="NCBI Taxonomy" id="42253"/>
    <lineage>
        <taxon>Bacteria</taxon>
        <taxon>Pseudomonadati</taxon>
        <taxon>Nitrospirota</taxon>
        <taxon>Nitrospiria</taxon>
        <taxon>Nitrospirales</taxon>
        <taxon>Nitrospiraceae</taxon>
        <taxon>Nitrospira</taxon>
    </lineage>
</organism>
<dbReference type="NCBIfam" id="TIGR00254">
    <property type="entry name" value="GGDEF"/>
    <property type="match status" value="1"/>
</dbReference>
<evidence type="ECO:0000259" key="4">
    <source>
        <dbReference type="PROSITE" id="PS50887"/>
    </source>
</evidence>
<evidence type="ECO:0000259" key="2">
    <source>
        <dbReference type="PROSITE" id="PS50110"/>
    </source>
</evidence>
<keyword evidence="1" id="KW-0597">Phosphoprotein</keyword>
<dbReference type="InterPro" id="IPR035919">
    <property type="entry name" value="EAL_sf"/>
</dbReference>
<dbReference type="RefSeq" id="WP_053381015.1">
    <property type="nucleotide sequence ID" value="NZ_CP011801.1"/>
</dbReference>
<dbReference type="InterPro" id="IPR001789">
    <property type="entry name" value="Sig_transdc_resp-reg_receiver"/>
</dbReference>
<dbReference type="PATRIC" id="fig|42253.5.peg.3670"/>
<dbReference type="SMART" id="SM00052">
    <property type="entry name" value="EAL"/>
    <property type="match status" value="1"/>
</dbReference>
<dbReference type="Pfam" id="PF00072">
    <property type="entry name" value="Response_reg"/>
    <property type="match status" value="1"/>
</dbReference>
<keyword evidence="6" id="KW-1185">Reference proteome</keyword>
<name>A0A0K2GHK4_NITMO</name>
<dbReference type="SUPFAM" id="SSF55073">
    <property type="entry name" value="Nucleotide cyclase"/>
    <property type="match status" value="1"/>
</dbReference>
<dbReference type="GO" id="GO:0000160">
    <property type="term" value="P:phosphorelay signal transduction system"/>
    <property type="evidence" value="ECO:0007669"/>
    <property type="project" value="InterPro"/>
</dbReference>
<dbReference type="InterPro" id="IPR011006">
    <property type="entry name" value="CheY-like_superfamily"/>
</dbReference>
<dbReference type="PANTHER" id="PTHR33121">
    <property type="entry name" value="CYCLIC DI-GMP PHOSPHODIESTERASE PDEF"/>
    <property type="match status" value="1"/>
</dbReference>
<dbReference type="SMART" id="SM00267">
    <property type="entry name" value="GGDEF"/>
    <property type="match status" value="1"/>
</dbReference>
<dbReference type="InterPro" id="IPR000160">
    <property type="entry name" value="GGDEF_dom"/>
</dbReference>
<dbReference type="PROSITE" id="PS50883">
    <property type="entry name" value="EAL"/>
    <property type="match status" value="1"/>
</dbReference>
<dbReference type="EMBL" id="CP011801">
    <property type="protein sequence ID" value="ALA60112.1"/>
    <property type="molecule type" value="Genomic_DNA"/>
</dbReference>
<feature type="modified residue" description="4-aspartylphosphate" evidence="1">
    <location>
        <position position="56"/>
    </location>
</feature>
<dbReference type="SUPFAM" id="SSF52172">
    <property type="entry name" value="CheY-like"/>
    <property type="match status" value="1"/>
</dbReference>
<dbReference type="OrthoDB" id="9762141at2"/>
<feature type="domain" description="EAL" evidence="3">
    <location>
        <begin position="313"/>
        <end position="569"/>
    </location>
</feature>
<dbReference type="GO" id="GO:0071111">
    <property type="term" value="F:cyclic-guanylate-specific phosphodiesterase activity"/>
    <property type="evidence" value="ECO:0007669"/>
    <property type="project" value="InterPro"/>
</dbReference>
<evidence type="ECO:0000313" key="6">
    <source>
        <dbReference type="Proteomes" id="UP000069205"/>
    </source>
</evidence>
<accession>A0A0K2GHK4</accession>
<proteinExistence type="predicted"/>
<dbReference type="SUPFAM" id="SSF141868">
    <property type="entry name" value="EAL domain-like"/>
    <property type="match status" value="1"/>
</dbReference>
<dbReference type="STRING" id="42253.NITMOv2_3720"/>
<evidence type="ECO:0000259" key="3">
    <source>
        <dbReference type="PROSITE" id="PS50883"/>
    </source>
</evidence>
<dbReference type="SMART" id="SM00448">
    <property type="entry name" value="REC"/>
    <property type="match status" value="1"/>
</dbReference>
<dbReference type="InterPro" id="IPR043128">
    <property type="entry name" value="Rev_trsase/Diguanyl_cyclase"/>
</dbReference>
<dbReference type="CDD" id="cd01949">
    <property type="entry name" value="GGDEF"/>
    <property type="match status" value="1"/>
</dbReference>
<dbReference type="Proteomes" id="UP000069205">
    <property type="component" value="Chromosome"/>
</dbReference>
<gene>
    <name evidence="5" type="ORF">NITMOv2_3720</name>
</gene>
<feature type="domain" description="Response regulatory" evidence="2">
    <location>
        <begin position="6"/>
        <end position="121"/>
    </location>
</feature>
<dbReference type="AlphaFoldDB" id="A0A0K2GHK4"/>
<dbReference type="CDD" id="cd00156">
    <property type="entry name" value="REC"/>
    <property type="match status" value="1"/>
</dbReference>
<dbReference type="Pfam" id="PF00990">
    <property type="entry name" value="GGDEF"/>
    <property type="match status" value="1"/>
</dbReference>
<protein>
    <submittedName>
        <fullName evidence="5">Response regulator receiver modulated diguanylate cyclase/phosphodiesterase</fullName>
    </submittedName>
</protein>
<dbReference type="Gene3D" id="3.20.20.450">
    <property type="entry name" value="EAL domain"/>
    <property type="match status" value="1"/>
</dbReference>
<sequence length="571" mass="64206">MPTKLNLLLLEDSPPDAELMIETLREAGFDPHYRRVDTKAAYLQELEQPPDFILSDYSMPQFTAREALQLLRERGLDLPFIIVSGCIGEDMAVECMKAGAADYLLKDRLARLGHAVSQALERKRLVEEKRQAEQRLFLETFHDSLTGLPNRALFLDRLERVFLQSRRQTAHSFAVLYMNLDGFRVIHDSLGPSAADRLLIEVSQRLLRRVRSADTVARIEGDEFAFLLDDLKAPANATRVAERLQREFSTPFTLEGRQVFLTVSMGIASSHTGYQSSEAVLRDAMTAMHQAKALGRAGFVIFDKAMHEHAMARLRLEADLRQAVARNEFQLDYQPIVALESGAVAGFEALLRWRHPEYGVMGPGGFLAMAAELGLVNVIGEWIFREACRRLNIWHGKFPYLRPLTMSINCSVHQFAQPDLALFIKTVLSDTGTDPASLKIEITESDMMHNPDAVTEVLKLLRAEQIEACLDDFGTGYSSLSHLQQLPIKFLKIDQSFVKRLGVDDDALAIVKTIVMLAHQLGREVIAEGVETAEHRSILRSLGCEYGQGYFFAKPLSEDEAFALLSSGRRW</sequence>
<dbReference type="InterPro" id="IPR029787">
    <property type="entry name" value="Nucleotide_cyclase"/>
</dbReference>
<dbReference type="PANTHER" id="PTHR33121:SF70">
    <property type="entry name" value="SIGNALING PROTEIN YKOW"/>
    <property type="match status" value="1"/>
</dbReference>
<dbReference type="Gene3D" id="3.40.50.2300">
    <property type="match status" value="1"/>
</dbReference>